<organism evidence="2 3">
    <name type="scientific">Candidatus Enterococcus avicola</name>
    <dbReference type="NCBI Taxonomy" id="2838561"/>
    <lineage>
        <taxon>Bacteria</taxon>
        <taxon>Bacillati</taxon>
        <taxon>Bacillota</taxon>
        <taxon>Bacilli</taxon>
        <taxon>Lactobacillales</taxon>
        <taxon>Enterococcaceae</taxon>
        <taxon>Enterococcus</taxon>
    </lineage>
</organism>
<evidence type="ECO:0000313" key="3">
    <source>
        <dbReference type="Proteomes" id="UP000824063"/>
    </source>
</evidence>
<dbReference type="InterPro" id="IPR010499">
    <property type="entry name" value="AraC_E-bd"/>
</dbReference>
<feature type="domain" description="AraC effector-binding" evidence="1">
    <location>
        <begin position="1"/>
        <end position="152"/>
    </location>
</feature>
<dbReference type="SUPFAM" id="SSF55136">
    <property type="entry name" value="Probable bacterial effector-binding domain"/>
    <property type="match status" value="1"/>
</dbReference>
<evidence type="ECO:0000259" key="1">
    <source>
        <dbReference type="SMART" id="SM00871"/>
    </source>
</evidence>
<comment type="caution">
    <text evidence="2">The sequence shown here is derived from an EMBL/GenBank/DDBJ whole genome shotgun (WGS) entry which is preliminary data.</text>
</comment>
<gene>
    <name evidence="2" type="ORF">IAA20_06880</name>
</gene>
<dbReference type="InterPro" id="IPR050908">
    <property type="entry name" value="SmbC-like"/>
</dbReference>
<dbReference type="SMART" id="SM00871">
    <property type="entry name" value="AraC_E_bind"/>
    <property type="match status" value="1"/>
</dbReference>
<sequence>MKQEIETLPMQKVVYMRNVGPYGSKENFEMMRTFKKWIKDNHLENDLNESGILGIPLDDPQNTPPEACRYDLALFVSGAYVSHGLVQERLFTGGTYVIFEVPHITEAVETFWLTIDKKMKEKQLKLRKSPIIERFKTTIGTEQVCEFLVPIEKYLPI</sequence>
<reference evidence="2" key="2">
    <citation type="submission" date="2021-04" db="EMBL/GenBank/DDBJ databases">
        <authorList>
            <person name="Gilroy R."/>
        </authorList>
    </citation>
    <scope>NUCLEOTIDE SEQUENCE</scope>
    <source>
        <strain evidence="2">CHK172-16539</strain>
    </source>
</reference>
<dbReference type="InterPro" id="IPR029442">
    <property type="entry name" value="GyrI-like"/>
</dbReference>
<protein>
    <submittedName>
        <fullName evidence="2">GyrI-like domain-containing protein</fullName>
    </submittedName>
</protein>
<name>A0A9D2F715_9ENTE</name>
<dbReference type="PANTHER" id="PTHR40055">
    <property type="entry name" value="TRANSCRIPTIONAL REGULATOR YGIV-RELATED"/>
    <property type="match status" value="1"/>
</dbReference>
<dbReference type="EMBL" id="DXBN01000150">
    <property type="protein sequence ID" value="HIZ53645.1"/>
    <property type="molecule type" value="Genomic_DNA"/>
</dbReference>
<reference evidence="2" key="1">
    <citation type="journal article" date="2021" name="PeerJ">
        <title>Extensive microbial diversity within the chicken gut microbiome revealed by metagenomics and culture.</title>
        <authorList>
            <person name="Gilroy R."/>
            <person name="Ravi A."/>
            <person name="Getino M."/>
            <person name="Pursley I."/>
            <person name="Horton D.L."/>
            <person name="Alikhan N.F."/>
            <person name="Baker D."/>
            <person name="Gharbi K."/>
            <person name="Hall N."/>
            <person name="Watson M."/>
            <person name="Adriaenssens E.M."/>
            <person name="Foster-Nyarko E."/>
            <person name="Jarju S."/>
            <person name="Secka A."/>
            <person name="Antonio M."/>
            <person name="Oren A."/>
            <person name="Chaudhuri R.R."/>
            <person name="La Ragione R."/>
            <person name="Hildebrand F."/>
            <person name="Pallen M.J."/>
        </authorList>
    </citation>
    <scope>NUCLEOTIDE SEQUENCE</scope>
    <source>
        <strain evidence="2">CHK172-16539</strain>
    </source>
</reference>
<dbReference type="Proteomes" id="UP000824063">
    <property type="component" value="Unassembled WGS sequence"/>
</dbReference>
<dbReference type="AlphaFoldDB" id="A0A9D2F715"/>
<dbReference type="Pfam" id="PF06445">
    <property type="entry name" value="GyrI-like"/>
    <property type="match status" value="1"/>
</dbReference>
<evidence type="ECO:0000313" key="2">
    <source>
        <dbReference type="EMBL" id="HIZ53645.1"/>
    </source>
</evidence>
<dbReference type="InterPro" id="IPR011256">
    <property type="entry name" value="Reg_factor_effector_dom_sf"/>
</dbReference>
<proteinExistence type="predicted"/>
<dbReference type="PANTHER" id="PTHR40055:SF1">
    <property type="entry name" value="TRANSCRIPTIONAL REGULATOR YGIV-RELATED"/>
    <property type="match status" value="1"/>
</dbReference>
<accession>A0A9D2F715</accession>
<dbReference type="Gene3D" id="3.20.80.10">
    <property type="entry name" value="Regulatory factor, effector binding domain"/>
    <property type="match status" value="1"/>
</dbReference>